<accession>A0A9X3MTI0</accession>
<keyword evidence="3" id="KW-1185">Reference proteome</keyword>
<dbReference type="RefSeq" id="WP_270040778.1">
    <property type="nucleotide sequence ID" value="NZ_JAPDOD010000013.1"/>
</dbReference>
<feature type="region of interest" description="Disordered" evidence="1">
    <location>
        <begin position="1"/>
        <end position="26"/>
    </location>
</feature>
<reference evidence="2" key="1">
    <citation type="submission" date="2022-10" db="EMBL/GenBank/DDBJ databases">
        <title>The WGS of Solirubrobacter ginsenosidimutans DSM 21036.</title>
        <authorList>
            <person name="Jiang Z."/>
        </authorList>
    </citation>
    <scope>NUCLEOTIDE SEQUENCE</scope>
    <source>
        <strain evidence="2">DSM 21036</strain>
    </source>
</reference>
<gene>
    <name evidence="2" type="ORF">OM076_14890</name>
</gene>
<dbReference type="Proteomes" id="UP001149140">
    <property type="component" value="Unassembled WGS sequence"/>
</dbReference>
<evidence type="ECO:0000313" key="3">
    <source>
        <dbReference type="Proteomes" id="UP001149140"/>
    </source>
</evidence>
<comment type="caution">
    <text evidence="2">The sequence shown here is derived from an EMBL/GenBank/DDBJ whole genome shotgun (WGS) entry which is preliminary data.</text>
</comment>
<proteinExistence type="predicted"/>
<evidence type="ECO:0000256" key="1">
    <source>
        <dbReference type="SAM" id="MobiDB-lite"/>
    </source>
</evidence>
<dbReference type="EMBL" id="JAPDOD010000013">
    <property type="protein sequence ID" value="MDA0161561.1"/>
    <property type="molecule type" value="Genomic_DNA"/>
</dbReference>
<dbReference type="AlphaFoldDB" id="A0A9X3MTI0"/>
<feature type="compositionally biased region" description="Low complexity" evidence="1">
    <location>
        <begin position="50"/>
        <end position="61"/>
    </location>
</feature>
<protein>
    <submittedName>
        <fullName evidence="2">Uncharacterized protein</fullName>
    </submittedName>
</protein>
<feature type="region of interest" description="Disordered" evidence="1">
    <location>
        <begin position="48"/>
        <end position="76"/>
    </location>
</feature>
<organism evidence="2 3">
    <name type="scientific">Solirubrobacter ginsenosidimutans</name>
    <dbReference type="NCBI Taxonomy" id="490573"/>
    <lineage>
        <taxon>Bacteria</taxon>
        <taxon>Bacillati</taxon>
        <taxon>Actinomycetota</taxon>
        <taxon>Thermoleophilia</taxon>
        <taxon>Solirubrobacterales</taxon>
        <taxon>Solirubrobacteraceae</taxon>
        <taxon>Solirubrobacter</taxon>
    </lineage>
</organism>
<feature type="compositionally biased region" description="Basic and acidic residues" evidence="1">
    <location>
        <begin position="1"/>
        <end position="13"/>
    </location>
</feature>
<name>A0A9X3MTI0_9ACTN</name>
<sequence>MRRRTAERERQPEREDEAPATAVAPPAAVITRLQQTAGNHAVAAFLTRQPAEATAGPAPGELDTEPHEGGDASGLLALLGPQEDSTFDAVPELADQADQAAAPQLEADPVADWMAKAPTTNAEYAQWIVDGVTHGFVLWTGKDSKAQMEKLAAGEKVGSTDPSKAEILGALKTIRALVSAKATKWTGDKTKAKETIGVGSFIRGASPHDGRAIDINKLDWTGTNGPVQVEEALRALPAGSYGIGLPFQGQFFPKDEWLDERKKAAVAAAGEGGTPAAITEASLQKWVGTRYTATYADGKWVDAKTSGQAIDRLKSATLKAAITELNGKGYKIYVFPDNDNHIHIQNP</sequence>
<evidence type="ECO:0000313" key="2">
    <source>
        <dbReference type="EMBL" id="MDA0161561.1"/>
    </source>
</evidence>